<evidence type="ECO:0000313" key="7">
    <source>
        <dbReference type="Proteomes" id="UP000235778"/>
    </source>
</evidence>
<keyword evidence="1 4" id="KW-0378">Hydrolase</keyword>
<dbReference type="InterPro" id="IPR037483">
    <property type="entry name" value="YjjU-like"/>
</dbReference>
<proteinExistence type="predicted"/>
<feature type="short sequence motif" description="GXSXG" evidence="4">
    <location>
        <begin position="59"/>
        <end position="63"/>
    </location>
</feature>
<keyword evidence="2 4" id="KW-0442">Lipid degradation</keyword>
<dbReference type="PANTHER" id="PTHR14226:SF25">
    <property type="entry name" value="PHOSPHOESTERASE"/>
    <property type="match status" value="1"/>
</dbReference>
<dbReference type="GO" id="GO:0016787">
    <property type="term" value="F:hydrolase activity"/>
    <property type="evidence" value="ECO:0007669"/>
    <property type="project" value="UniProtKB-UniRule"/>
</dbReference>
<feature type="short sequence motif" description="GXGXXG" evidence="4">
    <location>
        <begin position="31"/>
        <end position="36"/>
    </location>
</feature>
<dbReference type="InterPro" id="IPR016035">
    <property type="entry name" value="Acyl_Trfase/lysoPLipase"/>
</dbReference>
<feature type="active site" description="Proton acceptor" evidence="4">
    <location>
        <position position="182"/>
    </location>
</feature>
<dbReference type="CDD" id="cd07208">
    <property type="entry name" value="Pat_hypo_Ecoli_yjju_like"/>
    <property type="match status" value="1"/>
</dbReference>
<keyword evidence="3 4" id="KW-0443">Lipid metabolism</keyword>
<evidence type="ECO:0000256" key="2">
    <source>
        <dbReference type="ARBA" id="ARBA00022963"/>
    </source>
</evidence>
<reference evidence="7" key="1">
    <citation type="submission" date="2016-07" db="EMBL/GenBank/DDBJ databases">
        <title>Nontailed viruses are major unrecognized killers of bacteria in the ocean.</title>
        <authorList>
            <person name="Kauffman K."/>
            <person name="Hussain F."/>
            <person name="Yang J."/>
            <person name="Arevalo P."/>
            <person name="Brown J."/>
            <person name="Cutler M."/>
            <person name="Kelly L."/>
            <person name="Polz M.F."/>
        </authorList>
    </citation>
    <scope>NUCLEOTIDE SEQUENCE [LARGE SCALE GENOMIC DNA]</scope>
    <source>
        <strain evidence="7">10N.286.55.C1</strain>
    </source>
</reference>
<evidence type="ECO:0000256" key="4">
    <source>
        <dbReference type="PROSITE-ProRule" id="PRU01161"/>
    </source>
</evidence>
<dbReference type="GO" id="GO:0016042">
    <property type="term" value="P:lipid catabolic process"/>
    <property type="evidence" value="ECO:0007669"/>
    <property type="project" value="UniProtKB-UniRule"/>
</dbReference>
<dbReference type="InterPro" id="IPR050301">
    <property type="entry name" value="NTE"/>
</dbReference>
<feature type="short sequence motif" description="DGA/G" evidence="4">
    <location>
        <begin position="182"/>
        <end position="184"/>
    </location>
</feature>
<dbReference type="RefSeq" id="WP_017107055.1">
    <property type="nucleotide sequence ID" value="NZ_MAKA01000002.1"/>
</dbReference>
<dbReference type="AlphaFoldDB" id="A0A1B9QQ62"/>
<sequence>MSGVNVSICRSSIEPFHKVNDLSSLALITEGGGQRGVFTAGVLDVFMENNFNPFSLLIGASAGSLNLASYICNQRQHAYRVITEVTTKKHFFNYYNIFSNKGAMNLDWLIEETKTNLKLDWDTGKKNMKYKKVLACASCLYEDKAEFFDLSLGSWEDSLKASCSIPLLNRHPVYFNQKYWVDGGLSAPIPVEEAYNRGFKNLVVIRTNPKGTYSSHQWLKVAKKCLSKTKIATLIDMLLIHERNYERNEKFINDPPGDAVIYEIHPSKKLNASLVGSDLLSLHSDYEHGRKLGKYFLQYYNHLK</sequence>
<dbReference type="InterPro" id="IPR045943">
    <property type="entry name" value="DUF6363"/>
</dbReference>
<dbReference type="Proteomes" id="UP000235778">
    <property type="component" value="Unassembled WGS sequence"/>
</dbReference>
<comment type="caution">
    <text evidence="6">The sequence shown here is derived from an EMBL/GenBank/DDBJ whole genome shotgun (WGS) entry which is preliminary data.</text>
</comment>
<dbReference type="Pfam" id="PF19890">
    <property type="entry name" value="DUF6363"/>
    <property type="match status" value="1"/>
</dbReference>
<protein>
    <submittedName>
        <fullName evidence="6">Patatin family protein</fullName>
    </submittedName>
</protein>
<evidence type="ECO:0000256" key="3">
    <source>
        <dbReference type="ARBA" id="ARBA00023098"/>
    </source>
</evidence>
<evidence type="ECO:0000313" key="6">
    <source>
        <dbReference type="EMBL" id="PME58698.1"/>
    </source>
</evidence>
<feature type="domain" description="PNPLA" evidence="5">
    <location>
        <begin position="27"/>
        <end position="195"/>
    </location>
</feature>
<feature type="active site" description="Nucleophile" evidence="4">
    <location>
        <position position="61"/>
    </location>
</feature>
<accession>A0A1B9QQ62</accession>
<dbReference type="Pfam" id="PF01734">
    <property type="entry name" value="Patatin"/>
    <property type="match status" value="1"/>
</dbReference>
<name>A0A1B9QQ62_9VIBR</name>
<evidence type="ECO:0000259" key="5">
    <source>
        <dbReference type="PROSITE" id="PS51635"/>
    </source>
</evidence>
<dbReference type="InterPro" id="IPR002641">
    <property type="entry name" value="PNPLA_dom"/>
</dbReference>
<dbReference type="Gene3D" id="3.40.1090.10">
    <property type="entry name" value="Cytosolic phospholipase A2 catalytic domain"/>
    <property type="match status" value="1"/>
</dbReference>
<dbReference type="PANTHER" id="PTHR14226">
    <property type="entry name" value="NEUROPATHY TARGET ESTERASE/SWISS CHEESE D.MELANOGASTER"/>
    <property type="match status" value="1"/>
</dbReference>
<organism evidence="6 7">
    <name type="scientific">Vibrio lentus</name>
    <dbReference type="NCBI Taxonomy" id="136468"/>
    <lineage>
        <taxon>Bacteria</taxon>
        <taxon>Pseudomonadati</taxon>
        <taxon>Pseudomonadota</taxon>
        <taxon>Gammaproteobacteria</taxon>
        <taxon>Vibrionales</taxon>
        <taxon>Vibrionaceae</taxon>
        <taxon>Vibrio</taxon>
    </lineage>
</organism>
<dbReference type="PROSITE" id="PS51635">
    <property type="entry name" value="PNPLA"/>
    <property type="match status" value="1"/>
</dbReference>
<dbReference type="EMBL" id="MCSI01000156">
    <property type="protein sequence ID" value="PME58698.1"/>
    <property type="molecule type" value="Genomic_DNA"/>
</dbReference>
<gene>
    <name evidence="6" type="ORF">BCV30_16115</name>
</gene>
<evidence type="ECO:0000256" key="1">
    <source>
        <dbReference type="ARBA" id="ARBA00022801"/>
    </source>
</evidence>
<dbReference type="SUPFAM" id="SSF52151">
    <property type="entry name" value="FabD/lysophospholipase-like"/>
    <property type="match status" value="1"/>
</dbReference>